<organism evidence="2 3">
    <name type="scientific">Laccaria amethystina LaAM-08-1</name>
    <dbReference type="NCBI Taxonomy" id="1095629"/>
    <lineage>
        <taxon>Eukaryota</taxon>
        <taxon>Fungi</taxon>
        <taxon>Dikarya</taxon>
        <taxon>Basidiomycota</taxon>
        <taxon>Agaricomycotina</taxon>
        <taxon>Agaricomycetes</taxon>
        <taxon>Agaricomycetidae</taxon>
        <taxon>Agaricales</taxon>
        <taxon>Agaricineae</taxon>
        <taxon>Hydnangiaceae</taxon>
        <taxon>Laccaria</taxon>
    </lineage>
</organism>
<dbReference type="Proteomes" id="UP000054477">
    <property type="component" value="Unassembled WGS sequence"/>
</dbReference>
<feature type="region of interest" description="Disordered" evidence="1">
    <location>
        <begin position="36"/>
        <end position="58"/>
    </location>
</feature>
<gene>
    <name evidence="2" type="ORF">K443DRAFT_419325</name>
</gene>
<dbReference type="AlphaFoldDB" id="A0A0C9WIG2"/>
<dbReference type="EMBL" id="KN838878">
    <property type="protein sequence ID" value="KIJ92889.1"/>
    <property type="molecule type" value="Genomic_DNA"/>
</dbReference>
<accession>A0A0C9WIG2</accession>
<protein>
    <submittedName>
        <fullName evidence="2">Uncharacterized protein</fullName>
    </submittedName>
</protein>
<sequence>KNGQKNVALFALGVKLQALRRGWASRPQIWRIPRKERRHRGDNRPQMRYHRRRNKGCSRRSYPLKHLTLSPLKLSCLPRGGGKKEVEEEAIVDK</sequence>
<proteinExistence type="predicted"/>
<reference evidence="3" key="2">
    <citation type="submission" date="2015-01" db="EMBL/GenBank/DDBJ databases">
        <title>Evolutionary Origins and Diversification of the Mycorrhizal Mutualists.</title>
        <authorList>
            <consortium name="DOE Joint Genome Institute"/>
            <consortium name="Mycorrhizal Genomics Consortium"/>
            <person name="Kohler A."/>
            <person name="Kuo A."/>
            <person name="Nagy L.G."/>
            <person name="Floudas D."/>
            <person name="Copeland A."/>
            <person name="Barry K.W."/>
            <person name="Cichocki N."/>
            <person name="Veneault-Fourrey C."/>
            <person name="LaButti K."/>
            <person name="Lindquist E.A."/>
            <person name="Lipzen A."/>
            <person name="Lundell T."/>
            <person name="Morin E."/>
            <person name="Murat C."/>
            <person name="Riley R."/>
            <person name="Ohm R."/>
            <person name="Sun H."/>
            <person name="Tunlid A."/>
            <person name="Henrissat B."/>
            <person name="Grigoriev I.V."/>
            <person name="Hibbett D.S."/>
            <person name="Martin F."/>
        </authorList>
    </citation>
    <scope>NUCLEOTIDE SEQUENCE [LARGE SCALE GENOMIC DNA]</scope>
    <source>
        <strain evidence="3">LaAM-08-1</strain>
    </source>
</reference>
<dbReference type="HOGENOM" id="CLU_2391913_0_0_1"/>
<feature type="non-terminal residue" evidence="2">
    <location>
        <position position="1"/>
    </location>
</feature>
<keyword evidence="3" id="KW-1185">Reference proteome</keyword>
<evidence type="ECO:0000256" key="1">
    <source>
        <dbReference type="SAM" id="MobiDB-lite"/>
    </source>
</evidence>
<name>A0A0C9WIG2_9AGAR</name>
<reference evidence="2 3" key="1">
    <citation type="submission" date="2014-04" db="EMBL/GenBank/DDBJ databases">
        <authorList>
            <consortium name="DOE Joint Genome Institute"/>
            <person name="Kuo A."/>
            <person name="Kohler A."/>
            <person name="Nagy L.G."/>
            <person name="Floudas D."/>
            <person name="Copeland A."/>
            <person name="Barry K.W."/>
            <person name="Cichocki N."/>
            <person name="Veneault-Fourrey C."/>
            <person name="LaButti K."/>
            <person name="Lindquist E.A."/>
            <person name="Lipzen A."/>
            <person name="Lundell T."/>
            <person name="Morin E."/>
            <person name="Murat C."/>
            <person name="Sun H."/>
            <person name="Tunlid A."/>
            <person name="Henrissat B."/>
            <person name="Grigoriev I.V."/>
            <person name="Hibbett D.S."/>
            <person name="Martin F."/>
            <person name="Nordberg H.P."/>
            <person name="Cantor M.N."/>
            <person name="Hua S.X."/>
        </authorList>
    </citation>
    <scope>NUCLEOTIDE SEQUENCE [LARGE SCALE GENOMIC DNA]</scope>
    <source>
        <strain evidence="2 3">LaAM-08-1</strain>
    </source>
</reference>
<evidence type="ECO:0000313" key="3">
    <source>
        <dbReference type="Proteomes" id="UP000054477"/>
    </source>
</evidence>
<dbReference type="OrthoDB" id="1875589at2759"/>
<evidence type="ECO:0000313" key="2">
    <source>
        <dbReference type="EMBL" id="KIJ92889.1"/>
    </source>
</evidence>